<name>A0A328NH72_9ACTN</name>
<gene>
    <name evidence="1" type="ORF">PSN13_05171</name>
</gene>
<organism evidence="1 2">
    <name type="scientific">Micromonospora saelicesensis</name>
    <dbReference type="NCBI Taxonomy" id="285676"/>
    <lineage>
        <taxon>Bacteria</taxon>
        <taxon>Bacillati</taxon>
        <taxon>Actinomycetota</taxon>
        <taxon>Actinomycetes</taxon>
        <taxon>Micromonosporales</taxon>
        <taxon>Micromonosporaceae</taxon>
        <taxon>Micromonospora</taxon>
    </lineage>
</organism>
<protein>
    <submittedName>
        <fullName evidence="1">Uncharacterized protein</fullName>
    </submittedName>
</protein>
<dbReference type="EMBL" id="PYAG01000033">
    <property type="protein sequence ID" value="RAO29972.1"/>
    <property type="molecule type" value="Genomic_DNA"/>
</dbReference>
<evidence type="ECO:0000313" key="1">
    <source>
        <dbReference type="EMBL" id="RAO29972.1"/>
    </source>
</evidence>
<dbReference type="AlphaFoldDB" id="A0A328NH72"/>
<evidence type="ECO:0000313" key="2">
    <source>
        <dbReference type="Proteomes" id="UP000249419"/>
    </source>
</evidence>
<proteinExistence type="predicted"/>
<reference evidence="1 2" key="1">
    <citation type="submission" date="2018-03" db="EMBL/GenBank/DDBJ databases">
        <title>Defining the species Micromonospora saelicesensis and Micromonospora noduli under the framework of genomics.</title>
        <authorList>
            <person name="Riesco R."/>
            <person name="Trujillo M.E."/>
        </authorList>
    </citation>
    <scope>NUCLEOTIDE SEQUENCE [LARGE SCALE GENOMIC DNA]</scope>
    <source>
        <strain evidence="1 2">PSN13</strain>
    </source>
</reference>
<dbReference type="RefSeq" id="WP_112677810.1">
    <property type="nucleotide sequence ID" value="NZ_PYAG01000033.1"/>
</dbReference>
<accession>A0A328NH72</accession>
<sequence length="480" mass="53655">MSKAAPKWTYNDFSDHVRRFNQESVLDAVVAVALTLPGKMDDDPRRYQRTPPWALAAVVKASLCNGNAHRSTPMRERDLVLACHMHNNLHPEELDHPHLGSPLAIMVRIGYEQFPYQESMFEEMARAEAFFNGYTGSKPLTVVTDERLAKLLGAPVREAAGVALLLHAGAERNGGFFDPKWLDQSNFTPVLDALSREAILDVVNTSFASDVAGFKRLAAEAPAVPLLDKYLFNPLMARPFIRRKDGRLIAPVPQLISRRMSPLEWYYAGIREWGTDFAIDLGYLFEDYVGRQFATVPDASVEPEIEYHRGKDRMDTTDWFIVFDDAVLLVEAKAGILPAAGRAGDDSLTTMMTRTVGKAIKQINRTHALIKSGAPEVVHIPNDRPILAMVATLDPWYMANSFLGHEVLPTCDVPVTVCSARDIEFLVSIGQRTPVGPILTEIVTDPERSTWSLGIALKPYRLTNDRNPLLDQAWKQYPFN</sequence>
<comment type="caution">
    <text evidence="1">The sequence shown here is derived from an EMBL/GenBank/DDBJ whole genome shotgun (WGS) entry which is preliminary data.</text>
</comment>
<dbReference type="Proteomes" id="UP000249419">
    <property type="component" value="Unassembled WGS sequence"/>
</dbReference>